<dbReference type="STRING" id="1391654.AKJ09_06387"/>
<dbReference type="EMBL" id="CP012333">
    <property type="protein sequence ID" value="AKU99723.1"/>
    <property type="molecule type" value="Genomic_DNA"/>
</dbReference>
<evidence type="ECO:0000313" key="2">
    <source>
        <dbReference type="Proteomes" id="UP000064967"/>
    </source>
</evidence>
<name>A0A0K1Q1S8_9BACT</name>
<accession>A0A0K1Q1S8</accession>
<protein>
    <submittedName>
        <fullName evidence="1">Uncharacterized protein</fullName>
    </submittedName>
</protein>
<dbReference type="Proteomes" id="UP000064967">
    <property type="component" value="Chromosome"/>
</dbReference>
<sequence>MPDPEGLLLVGRIANPDGMIKTAGNWTHLPLPSGAELVRSITDASLGEVVDLSQPLDAAVAVGGRKMSPRPLVAVSVAVRSLEGAKAKLAKEHKLVDGPNGSTFVQGVSLGKSSGEDGEADDDDAEGCLLSPAPVGARLVCGERHAVDALAPYLARTMTRQKWPADVHLELRFGPVRDTVNMARSQLPILARTLLGANSPAIHNLLDGAVGEAADFVSDANRMTLDMNVGDKGVETTSRIDYAHATSLLAKLAVSERNQDGPPPPAFLHLPGETDLAFYGRGADPKLFDHPRELLGAAFVEAAGDSGMPESEKKALKELVADRMLTVFTGASVYGKGYDAAAVAKALSARQSVKPDNLAAEDEATRVLAEQVVGWHLTQVSDPIAKVGPVLKDWSALWNRPAFAKWAKKQASSKMLAQMRIAPMPAGVTLPKESVHLEIVVPRTDIEVPPPAPSRAGAKAPAAKKVTRKPVTMHVFAIPDQGATWIGFGLDGKLVAQKAAASLSTAPATDTLGEKTAMVESLRSSKTTGAALVTLRGLLVFGALGGSERSPFSSLAMLPSKGATPITLTSTVEGPTPSAAEGASVATIKVPRSTIDDLVKLFMLELSR</sequence>
<keyword evidence="2" id="KW-1185">Reference proteome</keyword>
<reference evidence="1 2" key="1">
    <citation type="submission" date="2015-08" db="EMBL/GenBank/DDBJ databases">
        <authorList>
            <person name="Babu N.S."/>
            <person name="Beckwith C.J."/>
            <person name="Beseler K.G."/>
            <person name="Brison A."/>
            <person name="Carone J.V."/>
            <person name="Caskin T.P."/>
            <person name="Diamond M."/>
            <person name="Durham M.E."/>
            <person name="Foxe J.M."/>
            <person name="Go M."/>
            <person name="Henderson B.A."/>
            <person name="Jones I.B."/>
            <person name="McGettigan J.A."/>
            <person name="Micheletti S.J."/>
            <person name="Nasrallah M.E."/>
            <person name="Ortiz D."/>
            <person name="Piller C.R."/>
            <person name="Privatt S.R."/>
            <person name="Schneider S.L."/>
            <person name="Sharp S."/>
            <person name="Smith T.C."/>
            <person name="Stanton J.D."/>
            <person name="Ullery H.E."/>
            <person name="Wilson R.J."/>
            <person name="Serrano M.G."/>
            <person name="Buck G."/>
            <person name="Lee V."/>
            <person name="Wang Y."/>
            <person name="Carvalho R."/>
            <person name="Voegtly L."/>
            <person name="Shi R."/>
            <person name="Duckworth R."/>
            <person name="Johnson A."/>
            <person name="Loviza R."/>
            <person name="Walstead R."/>
            <person name="Shah Z."/>
            <person name="Kiflezghi M."/>
            <person name="Wade K."/>
            <person name="Ball S.L."/>
            <person name="Bradley K.W."/>
            <person name="Asai D.J."/>
            <person name="Bowman C.A."/>
            <person name="Russell D.A."/>
            <person name="Pope W.H."/>
            <person name="Jacobs-Sera D."/>
            <person name="Hendrix R.W."/>
            <person name="Hatfull G.F."/>
        </authorList>
    </citation>
    <scope>NUCLEOTIDE SEQUENCE [LARGE SCALE GENOMIC DNA]</scope>
    <source>
        <strain evidence="1 2">DSM 27648</strain>
    </source>
</reference>
<evidence type="ECO:0000313" key="1">
    <source>
        <dbReference type="EMBL" id="AKU99723.1"/>
    </source>
</evidence>
<proteinExistence type="predicted"/>
<dbReference type="KEGG" id="llu:AKJ09_06387"/>
<organism evidence="1 2">
    <name type="scientific">Labilithrix luteola</name>
    <dbReference type="NCBI Taxonomy" id="1391654"/>
    <lineage>
        <taxon>Bacteria</taxon>
        <taxon>Pseudomonadati</taxon>
        <taxon>Myxococcota</taxon>
        <taxon>Polyangia</taxon>
        <taxon>Polyangiales</taxon>
        <taxon>Labilitrichaceae</taxon>
        <taxon>Labilithrix</taxon>
    </lineage>
</organism>
<gene>
    <name evidence="1" type="ORF">AKJ09_06387</name>
</gene>
<dbReference type="AlphaFoldDB" id="A0A0K1Q1S8"/>